<dbReference type="OrthoDB" id="1948945at2"/>
<dbReference type="Proteomes" id="UP000036938">
    <property type="component" value="Unassembled WGS sequence"/>
</dbReference>
<proteinExistence type="predicted"/>
<dbReference type="InterPro" id="IPR032710">
    <property type="entry name" value="NTF2-like_dom_sf"/>
</dbReference>
<comment type="caution">
    <text evidence="1">The sequence shown here is derived from an EMBL/GenBank/DDBJ whole genome shotgun (WGS) entry which is preliminary data.</text>
</comment>
<reference evidence="1 2" key="1">
    <citation type="journal article" date="2015" name="Int. J. Syst. Evol. Microbiol.">
        <title>Aestuariivita atlantica sp. nov., isolated from deep sea sediment of the Atlantic Ocean.</title>
        <authorList>
            <person name="Li G."/>
            <person name="Lai Q."/>
            <person name="Du Y."/>
            <person name="Liu X."/>
            <person name="Sun F."/>
            <person name="Shao Z."/>
        </authorList>
    </citation>
    <scope>NUCLEOTIDE SEQUENCE [LARGE SCALE GENOMIC DNA]</scope>
    <source>
        <strain evidence="1 2">22II-S11-z3</strain>
    </source>
</reference>
<dbReference type="InterPro" id="IPR009959">
    <property type="entry name" value="Cyclase_SnoaL-like"/>
</dbReference>
<dbReference type="Gene3D" id="3.10.450.50">
    <property type="match status" value="2"/>
</dbReference>
<dbReference type="RefSeq" id="WP_050531804.1">
    <property type="nucleotide sequence ID" value="NZ_AQQZ01000007.1"/>
</dbReference>
<dbReference type="PATRIC" id="fig|1317121.7.peg.3812"/>
<evidence type="ECO:0000313" key="1">
    <source>
        <dbReference type="EMBL" id="KNG92855.1"/>
    </source>
</evidence>
<dbReference type="STRING" id="1317121.ATO11_15440"/>
<dbReference type="PANTHER" id="PTHR38436:SF1">
    <property type="entry name" value="ESTER CYCLASE"/>
    <property type="match status" value="1"/>
</dbReference>
<accession>A0A0L1JM72</accession>
<keyword evidence="2" id="KW-1185">Reference proteome</keyword>
<protein>
    <submittedName>
        <fullName evidence="1">Polyketide cyclase</fullName>
    </submittedName>
</protein>
<dbReference type="AlphaFoldDB" id="A0A0L1JM72"/>
<organism evidence="1 2">
    <name type="scientific">Pseudaestuariivita atlantica</name>
    <dbReference type="NCBI Taxonomy" id="1317121"/>
    <lineage>
        <taxon>Bacteria</taxon>
        <taxon>Pseudomonadati</taxon>
        <taxon>Pseudomonadota</taxon>
        <taxon>Alphaproteobacteria</taxon>
        <taxon>Rhodobacterales</taxon>
        <taxon>Paracoccaceae</taxon>
        <taxon>Pseudaestuariivita</taxon>
    </lineage>
</organism>
<name>A0A0L1JM72_9RHOB</name>
<dbReference type="Pfam" id="PF07366">
    <property type="entry name" value="SnoaL"/>
    <property type="match status" value="2"/>
</dbReference>
<dbReference type="EMBL" id="AQQZ01000007">
    <property type="protein sequence ID" value="KNG92855.1"/>
    <property type="molecule type" value="Genomic_DNA"/>
</dbReference>
<sequence>MSAAAHKAALQPFRAALAQGDPAAAREAFIAACAPDVLGRFCHPFGDLTGAEAIWEKTFAPLGTAWPDLERRDWIVIAGEDEDGASWVGCGGTYVGLFDVPWLGIPPTGHLAHMRLHEFYRFDDGKIIEIQALWDIPEVMLQARTWPMAPSLGREWNVPGPATCDGLGPHDADLSDTSRSHVIDMLTAMSRHPAEPPDAMEMPRFWHTDMSWYGPAGIGTARGIDGFRNHHQRPFLAAMPDRGQHADETRHHFIAEGAYVGVTGWPNMAQTLTGGGWLGLPGTGQKVTLRSLDFWRMERGKIRENWVLVDLLHLYHQLGIDVFHRMRELLGESR</sequence>
<evidence type="ECO:0000313" key="2">
    <source>
        <dbReference type="Proteomes" id="UP000036938"/>
    </source>
</evidence>
<dbReference type="GO" id="GO:0030638">
    <property type="term" value="P:polyketide metabolic process"/>
    <property type="evidence" value="ECO:0007669"/>
    <property type="project" value="InterPro"/>
</dbReference>
<gene>
    <name evidence="1" type="ORF">ATO11_15440</name>
</gene>
<dbReference type="SUPFAM" id="SSF54427">
    <property type="entry name" value="NTF2-like"/>
    <property type="match status" value="2"/>
</dbReference>
<dbReference type="PANTHER" id="PTHR38436">
    <property type="entry name" value="POLYKETIDE CYCLASE SNOAL-LIKE DOMAIN"/>
    <property type="match status" value="1"/>
</dbReference>